<dbReference type="InterPro" id="IPR036259">
    <property type="entry name" value="MFS_trans_sf"/>
</dbReference>
<protein>
    <submittedName>
        <fullName evidence="7">DEKNAAC103186</fullName>
    </submittedName>
</protein>
<dbReference type="PANTHER" id="PTHR23501">
    <property type="entry name" value="MAJOR FACILITATOR SUPERFAMILY"/>
    <property type="match status" value="1"/>
</dbReference>
<dbReference type="InParanoid" id="A0A448YMS1"/>
<evidence type="ECO:0000313" key="7">
    <source>
        <dbReference type="EMBL" id="VEU22187.1"/>
    </source>
</evidence>
<comment type="similarity">
    <text evidence="2">Belongs to the major facilitator superfamily.</text>
</comment>
<evidence type="ECO:0000256" key="2">
    <source>
        <dbReference type="ARBA" id="ARBA00008335"/>
    </source>
</evidence>
<dbReference type="OrthoDB" id="4078873at2759"/>
<evidence type="ECO:0000256" key="5">
    <source>
        <dbReference type="ARBA" id="ARBA00023136"/>
    </source>
</evidence>
<dbReference type="EMBL" id="CAACVR010000019">
    <property type="protein sequence ID" value="VEU22187.1"/>
    <property type="molecule type" value="Genomic_DNA"/>
</dbReference>
<dbReference type="PANTHER" id="PTHR23501:SF55">
    <property type="entry name" value="SIDEROPHORE IRON TRANSPORTER, PUTATIVE (AFU_ORTHOLOGUE AFUA_3G03440)-RELATED"/>
    <property type="match status" value="1"/>
</dbReference>
<evidence type="ECO:0000313" key="8">
    <source>
        <dbReference type="Proteomes" id="UP000290900"/>
    </source>
</evidence>
<proteinExistence type="inferred from homology"/>
<dbReference type="GO" id="GO:0022857">
    <property type="term" value="F:transmembrane transporter activity"/>
    <property type="evidence" value="ECO:0007669"/>
    <property type="project" value="TreeGrafter"/>
</dbReference>
<evidence type="ECO:0000256" key="3">
    <source>
        <dbReference type="ARBA" id="ARBA00022692"/>
    </source>
</evidence>
<sequence length="204" mass="22212">MGFISILQNALTESGLLTKQQDNHSSDDETPAVFETIGDHEKILDGNSEGNEVNDLAGDEDDLERDDELQHGVKDIETVTSVSTKASLIWLFIAMWLVYLLNAFQTATAGNLVPYVTSDCGDHSLLTVIDVVANSLTAAVFIPLAKFLDLWGRAEGFLVMAVFSELGLILMATSKDLPTFCAANVSEKLDIFNQGTINTNQKLQ</sequence>
<dbReference type="AlphaFoldDB" id="A0A448YMS1"/>
<evidence type="ECO:0000256" key="4">
    <source>
        <dbReference type="ARBA" id="ARBA00022989"/>
    </source>
</evidence>
<evidence type="ECO:0000256" key="6">
    <source>
        <dbReference type="SAM" id="Phobius"/>
    </source>
</evidence>
<evidence type="ECO:0000256" key="1">
    <source>
        <dbReference type="ARBA" id="ARBA00004141"/>
    </source>
</evidence>
<comment type="subcellular location">
    <subcellularLocation>
        <location evidence="1">Membrane</location>
        <topology evidence="1">Multi-pass membrane protein</topology>
    </subcellularLocation>
</comment>
<dbReference type="STRING" id="13370.A0A448YMS1"/>
<keyword evidence="3 6" id="KW-0812">Transmembrane</keyword>
<feature type="transmembrane region" description="Helical" evidence="6">
    <location>
        <begin position="125"/>
        <end position="145"/>
    </location>
</feature>
<reference evidence="7 8" key="1">
    <citation type="submission" date="2018-12" db="EMBL/GenBank/DDBJ databases">
        <authorList>
            <person name="Tiukova I."/>
            <person name="Dainat J."/>
        </authorList>
    </citation>
    <scope>NUCLEOTIDE SEQUENCE [LARGE SCALE GENOMIC DNA]</scope>
</reference>
<dbReference type="Proteomes" id="UP000290900">
    <property type="component" value="Unassembled WGS sequence"/>
</dbReference>
<organism evidence="7 8">
    <name type="scientific">Brettanomyces naardenensis</name>
    <name type="common">Yeast</name>
    <dbReference type="NCBI Taxonomy" id="13370"/>
    <lineage>
        <taxon>Eukaryota</taxon>
        <taxon>Fungi</taxon>
        <taxon>Dikarya</taxon>
        <taxon>Ascomycota</taxon>
        <taxon>Saccharomycotina</taxon>
        <taxon>Pichiomycetes</taxon>
        <taxon>Pichiales</taxon>
        <taxon>Pichiaceae</taxon>
        <taxon>Brettanomyces</taxon>
    </lineage>
</organism>
<dbReference type="SUPFAM" id="SSF103473">
    <property type="entry name" value="MFS general substrate transporter"/>
    <property type="match status" value="1"/>
</dbReference>
<keyword evidence="4 6" id="KW-1133">Transmembrane helix</keyword>
<gene>
    <name evidence="7" type="ORF">BRENAR_LOCUS2919</name>
</gene>
<keyword evidence="5 6" id="KW-0472">Membrane</keyword>
<name>A0A448YMS1_BRENA</name>
<keyword evidence="8" id="KW-1185">Reference proteome</keyword>
<accession>A0A448YMS1</accession>
<feature type="transmembrane region" description="Helical" evidence="6">
    <location>
        <begin position="157"/>
        <end position="174"/>
    </location>
</feature>
<feature type="transmembrane region" description="Helical" evidence="6">
    <location>
        <begin position="88"/>
        <end position="105"/>
    </location>
</feature>
<dbReference type="GO" id="GO:0005886">
    <property type="term" value="C:plasma membrane"/>
    <property type="evidence" value="ECO:0007669"/>
    <property type="project" value="TreeGrafter"/>
</dbReference>